<organism evidence="2 3">
    <name type="scientific">Euphydryas editha</name>
    <name type="common">Edith's checkerspot</name>
    <dbReference type="NCBI Taxonomy" id="104508"/>
    <lineage>
        <taxon>Eukaryota</taxon>
        <taxon>Metazoa</taxon>
        <taxon>Ecdysozoa</taxon>
        <taxon>Arthropoda</taxon>
        <taxon>Hexapoda</taxon>
        <taxon>Insecta</taxon>
        <taxon>Pterygota</taxon>
        <taxon>Neoptera</taxon>
        <taxon>Endopterygota</taxon>
        <taxon>Lepidoptera</taxon>
        <taxon>Glossata</taxon>
        <taxon>Ditrysia</taxon>
        <taxon>Papilionoidea</taxon>
        <taxon>Nymphalidae</taxon>
        <taxon>Nymphalinae</taxon>
        <taxon>Euphydryas</taxon>
    </lineage>
</organism>
<feature type="region of interest" description="Disordered" evidence="1">
    <location>
        <begin position="179"/>
        <end position="213"/>
    </location>
</feature>
<feature type="compositionally biased region" description="Polar residues" evidence="1">
    <location>
        <begin position="179"/>
        <end position="188"/>
    </location>
</feature>
<feature type="compositionally biased region" description="Basic and acidic residues" evidence="1">
    <location>
        <begin position="124"/>
        <end position="136"/>
    </location>
</feature>
<evidence type="ECO:0000256" key="1">
    <source>
        <dbReference type="SAM" id="MobiDB-lite"/>
    </source>
</evidence>
<proteinExistence type="predicted"/>
<evidence type="ECO:0000313" key="2">
    <source>
        <dbReference type="EMBL" id="CAH2100592.1"/>
    </source>
</evidence>
<comment type="caution">
    <text evidence="2">The sequence shown here is derived from an EMBL/GenBank/DDBJ whole genome shotgun (WGS) entry which is preliminary data.</text>
</comment>
<name>A0AAU9UR80_EUPED</name>
<feature type="compositionally biased region" description="Low complexity" evidence="1">
    <location>
        <begin position="72"/>
        <end position="82"/>
    </location>
</feature>
<gene>
    <name evidence="2" type="ORF">EEDITHA_LOCUS15436</name>
</gene>
<feature type="compositionally biased region" description="Polar residues" evidence="1">
    <location>
        <begin position="195"/>
        <end position="205"/>
    </location>
</feature>
<sequence length="546" mass="62543">MSLNTMCRCCLVRPPNKDLKSVYTCQVDETPQIKEEESDSEENDISTVAEEERQENAGELEVEKHSCPRLLRPGPRSAQSRPGPRRRRRGRSFVNQDYSGSDPFSASDSSDEYQPSCEEDEEIKSDSDDSFCDKSTDNITTGTTKDGNNQTHSSDMPPTITQFGHDQLESSCVLPTITQQGGHLSSNLSDKDSSQRITRSNPQITKQRDHQQGQIHITVQAITELQTYLDTLQTAEDREPQQMKKNHMSQNTIEEEVGQLEEDVVPPTTEEHQSQAADCNGSVEKGRKKNFCIYCETHVLNFSRHIIRNHYLEVDVKKIIALPKKSQTRRNLLTQLKKKGNFVSNLIRCERPMRIEKCINESDYLPCPYCLGFYARNQLWKHKKKCNPEALEDGQADSFKGKSLDEININMDEELEGEGLRREDILDFIENTFEESGMAADLLTTTDLVPETPHKDDAASTYEPLVDILKTYLRSKKKRRVLVHWTTPQKNLVINHFKRHIRSKKAPKRCECDALKALHPELLQNKDWKKIKVFVQNSYKVTLGLD</sequence>
<feature type="compositionally biased region" description="Polar residues" evidence="1">
    <location>
        <begin position="138"/>
        <end position="160"/>
    </location>
</feature>
<dbReference type="Proteomes" id="UP001153954">
    <property type="component" value="Unassembled WGS sequence"/>
</dbReference>
<dbReference type="AlphaFoldDB" id="A0AAU9UR80"/>
<reference evidence="2" key="1">
    <citation type="submission" date="2022-03" db="EMBL/GenBank/DDBJ databases">
        <authorList>
            <person name="Tunstrom K."/>
        </authorList>
    </citation>
    <scope>NUCLEOTIDE SEQUENCE</scope>
</reference>
<feature type="region of interest" description="Disordered" evidence="1">
    <location>
        <begin position="29"/>
        <end position="160"/>
    </location>
</feature>
<keyword evidence="3" id="KW-1185">Reference proteome</keyword>
<feature type="compositionally biased region" description="Basic and acidic residues" evidence="1">
    <location>
        <begin position="50"/>
        <end position="66"/>
    </location>
</feature>
<accession>A0AAU9UR80</accession>
<protein>
    <submittedName>
        <fullName evidence="2">Uncharacterized protein</fullName>
    </submittedName>
</protein>
<feature type="compositionally biased region" description="Low complexity" evidence="1">
    <location>
        <begin position="99"/>
        <end position="108"/>
    </location>
</feature>
<dbReference type="PANTHER" id="PTHR33480:SF1">
    <property type="entry name" value="TYR RECOMBINASE DOMAIN-CONTAINING PROTEIN"/>
    <property type="match status" value="1"/>
</dbReference>
<evidence type="ECO:0000313" key="3">
    <source>
        <dbReference type="Proteomes" id="UP001153954"/>
    </source>
</evidence>
<dbReference type="EMBL" id="CAKOGL010000023">
    <property type="protein sequence ID" value="CAH2100592.1"/>
    <property type="molecule type" value="Genomic_DNA"/>
</dbReference>
<dbReference type="PANTHER" id="PTHR33480">
    <property type="entry name" value="SET DOMAIN-CONTAINING PROTEIN-RELATED"/>
    <property type="match status" value="1"/>
</dbReference>